<name>A0A8S0V9H2_OLEEU</name>
<protein>
    <submittedName>
        <fullName evidence="1">Uncharacterized protein</fullName>
    </submittedName>
</protein>
<reference evidence="1 2" key="1">
    <citation type="submission" date="2019-12" db="EMBL/GenBank/DDBJ databases">
        <authorList>
            <person name="Alioto T."/>
            <person name="Alioto T."/>
            <person name="Gomez Garrido J."/>
        </authorList>
    </citation>
    <scope>NUCLEOTIDE SEQUENCE [LARGE SCALE GENOMIC DNA]</scope>
</reference>
<evidence type="ECO:0000313" key="1">
    <source>
        <dbReference type="EMBL" id="CAA3026743.1"/>
    </source>
</evidence>
<dbReference type="AlphaFoldDB" id="A0A8S0V9H2"/>
<dbReference type="OrthoDB" id="6359816at2759"/>
<proteinExistence type="predicted"/>
<dbReference type="Proteomes" id="UP000594638">
    <property type="component" value="Unassembled WGS sequence"/>
</dbReference>
<accession>A0A8S0V9H2</accession>
<dbReference type="EMBL" id="CACTIH010009177">
    <property type="protein sequence ID" value="CAA3026743.1"/>
    <property type="molecule type" value="Genomic_DNA"/>
</dbReference>
<comment type="caution">
    <text evidence="1">The sequence shown here is derived from an EMBL/GenBank/DDBJ whole genome shotgun (WGS) entry which is preliminary data.</text>
</comment>
<keyword evidence="2" id="KW-1185">Reference proteome</keyword>
<evidence type="ECO:0000313" key="2">
    <source>
        <dbReference type="Proteomes" id="UP000594638"/>
    </source>
</evidence>
<sequence>MVAGSIIMVQLQNQFLENSPFVGDGAMVADELLEPAIQIITLGRRRISTHSRILAPASRMFHTTPFPSSCNFCILPSQFPILLAHYYFFHFLSLKKMVASGR</sequence>
<dbReference type="Gramene" id="OE9A068296T4">
    <property type="protein sequence ID" value="OE9A068296C4"/>
    <property type="gene ID" value="OE9A068296"/>
</dbReference>
<gene>
    <name evidence="1" type="ORF">OLEA9_A068296</name>
</gene>
<organism evidence="1 2">
    <name type="scientific">Olea europaea subsp. europaea</name>
    <dbReference type="NCBI Taxonomy" id="158383"/>
    <lineage>
        <taxon>Eukaryota</taxon>
        <taxon>Viridiplantae</taxon>
        <taxon>Streptophyta</taxon>
        <taxon>Embryophyta</taxon>
        <taxon>Tracheophyta</taxon>
        <taxon>Spermatophyta</taxon>
        <taxon>Magnoliopsida</taxon>
        <taxon>eudicotyledons</taxon>
        <taxon>Gunneridae</taxon>
        <taxon>Pentapetalae</taxon>
        <taxon>asterids</taxon>
        <taxon>lamiids</taxon>
        <taxon>Lamiales</taxon>
        <taxon>Oleaceae</taxon>
        <taxon>Oleeae</taxon>
        <taxon>Olea</taxon>
    </lineage>
</organism>